<dbReference type="PROSITE" id="PS00187">
    <property type="entry name" value="TPP_ENZYMES"/>
    <property type="match status" value="1"/>
</dbReference>
<evidence type="ECO:0000256" key="2">
    <source>
        <dbReference type="ARBA" id="ARBA00023052"/>
    </source>
</evidence>
<dbReference type="PANTHER" id="PTHR18968">
    <property type="entry name" value="THIAMINE PYROPHOSPHATE ENZYMES"/>
    <property type="match status" value="1"/>
</dbReference>
<dbReference type="PANTHER" id="PTHR18968:SF133">
    <property type="entry name" value="BENZOYLFORMATE DECARBOXYLASE"/>
    <property type="match status" value="1"/>
</dbReference>
<dbReference type="CDD" id="cd07035">
    <property type="entry name" value="TPP_PYR_POX_like"/>
    <property type="match status" value="1"/>
</dbReference>
<keyword evidence="2 3" id="KW-0786">Thiamine pyrophosphate</keyword>
<keyword evidence="7" id="KW-0456">Lyase</keyword>
<dbReference type="Pfam" id="PF00205">
    <property type="entry name" value="TPP_enzyme_M"/>
    <property type="match status" value="1"/>
</dbReference>
<dbReference type="InterPro" id="IPR000399">
    <property type="entry name" value="TPP-bd_CS"/>
</dbReference>
<evidence type="ECO:0000313" key="7">
    <source>
        <dbReference type="EMBL" id="VCU68683.1"/>
    </source>
</evidence>
<evidence type="ECO:0000313" key="8">
    <source>
        <dbReference type="Proteomes" id="UP000277294"/>
    </source>
</evidence>
<dbReference type="SUPFAM" id="SSF52518">
    <property type="entry name" value="Thiamin diphosphate-binding fold (THDP-binding)"/>
    <property type="match status" value="2"/>
</dbReference>
<dbReference type="Gene3D" id="3.40.50.970">
    <property type="match status" value="2"/>
</dbReference>
<comment type="similarity">
    <text evidence="1 3">Belongs to the TPP enzyme family.</text>
</comment>
<dbReference type="NCBIfam" id="NF005485">
    <property type="entry name" value="PRK07092.1"/>
    <property type="match status" value="1"/>
</dbReference>
<dbReference type="SUPFAM" id="SSF52467">
    <property type="entry name" value="DHS-like NAD/FAD-binding domain"/>
    <property type="match status" value="1"/>
</dbReference>
<dbReference type="GO" id="GO:0003984">
    <property type="term" value="F:acetolactate synthase activity"/>
    <property type="evidence" value="ECO:0007669"/>
    <property type="project" value="TreeGrafter"/>
</dbReference>
<evidence type="ECO:0000256" key="3">
    <source>
        <dbReference type="RuleBase" id="RU362132"/>
    </source>
</evidence>
<feature type="domain" description="Thiamine pyrophosphate enzyme N-terminal TPP-binding" evidence="6">
    <location>
        <begin position="18"/>
        <end position="120"/>
    </location>
</feature>
<dbReference type="EMBL" id="UWPJ01000008">
    <property type="protein sequence ID" value="VCU68683.1"/>
    <property type="molecule type" value="Genomic_DNA"/>
</dbReference>
<evidence type="ECO:0000256" key="1">
    <source>
        <dbReference type="ARBA" id="ARBA00007812"/>
    </source>
</evidence>
<dbReference type="AlphaFoldDB" id="A0A3P4AXA2"/>
<feature type="domain" description="Thiamine pyrophosphate enzyme central" evidence="4">
    <location>
        <begin position="206"/>
        <end position="330"/>
    </location>
</feature>
<dbReference type="Proteomes" id="UP000277294">
    <property type="component" value="Unassembled WGS sequence"/>
</dbReference>
<dbReference type="EC" id="4.1.1.7" evidence="7"/>
<reference evidence="7 8" key="1">
    <citation type="submission" date="2018-10" db="EMBL/GenBank/DDBJ databases">
        <authorList>
            <person name="Criscuolo A."/>
        </authorList>
    </citation>
    <scope>NUCLEOTIDE SEQUENCE [LARGE SCALE GENOMIC DNA]</scope>
    <source>
        <strain evidence="7">DnA1</strain>
    </source>
</reference>
<evidence type="ECO:0000259" key="6">
    <source>
        <dbReference type="Pfam" id="PF02776"/>
    </source>
</evidence>
<keyword evidence="8" id="KW-1185">Reference proteome</keyword>
<sequence length="540" mass="57813">MNPVVRPPAAHGAPHTTTVREAVFQLLREFGMTSIFGNPGSTELPMFRDFPDDFRYVLGLQECVVVGMADGYAQATRNAAFINLHSAAGVGHAMGNIFTAYRNRTPLVITAGQQARSLLSFDPFLGSTQAAELPRPYVKWSVEPARAEDVPLAIARAYYIAMTPPRGPVLVSVPSDDWEVRTEAVPARQVARHLRPDPDLLGRIGAALDAARRPAIVVGAAVDRDGAWDEAVQLAERHNARVYVAPMSGRCSFPEDHPLWGGFLPPIRERIVALLDGHDLVFALGAPAFTYHVEGQGPHLPPGAALVQLTDDPQVAAWTPAGMAATGSIRLGLLDLLDRAPPAPRPAPALHARGARVPVPPAGERLPVDWVLQTLDDVRRRDSIVVEEAPSARPVMHRHLPMYASETFYTMCSGGLGYGLPAAVGVAMGKPGAKVIALIGDGSAMYAIQALWSAAQMALPIAVVILKNRRYAALHEFARLFGYREREAVPGTALPALDFIGLAAAQGVQGLRVERAEQLAPALAHALESAAPVLVEIEIA</sequence>
<dbReference type="GO" id="GO:0030976">
    <property type="term" value="F:thiamine pyrophosphate binding"/>
    <property type="evidence" value="ECO:0007669"/>
    <property type="project" value="InterPro"/>
</dbReference>
<feature type="domain" description="Thiamine pyrophosphate enzyme TPP-binding" evidence="5">
    <location>
        <begin position="395"/>
        <end position="537"/>
    </location>
</feature>
<protein>
    <submittedName>
        <fullName evidence="7">Benzoylformate decarboxylase</fullName>
        <ecNumber evidence="7">4.1.1.7</ecNumber>
    </submittedName>
</protein>
<dbReference type="Gene3D" id="3.40.50.1220">
    <property type="entry name" value="TPP-binding domain"/>
    <property type="match status" value="1"/>
</dbReference>
<evidence type="ECO:0000259" key="5">
    <source>
        <dbReference type="Pfam" id="PF02775"/>
    </source>
</evidence>
<organism evidence="7 8">
    <name type="scientific">Pigmentiphaga humi</name>
    <dbReference type="NCBI Taxonomy" id="2478468"/>
    <lineage>
        <taxon>Bacteria</taxon>
        <taxon>Pseudomonadati</taxon>
        <taxon>Pseudomonadota</taxon>
        <taxon>Betaproteobacteria</taxon>
        <taxon>Burkholderiales</taxon>
        <taxon>Alcaligenaceae</taxon>
        <taxon>Pigmentiphaga</taxon>
    </lineage>
</organism>
<proteinExistence type="inferred from homology"/>
<name>A0A3P4AXA2_9BURK</name>
<dbReference type="CDD" id="cd02002">
    <property type="entry name" value="TPP_BFDC"/>
    <property type="match status" value="1"/>
</dbReference>
<dbReference type="InterPro" id="IPR045229">
    <property type="entry name" value="TPP_enz"/>
</dbReference>
<dbReference type="InterPro" id="IPR012001">
    <property type="entry name" value="Thiamin_PyroP_enz_TPP-bd_dom"/>
</dbReference>
<dbReference type="InterPro" id="IPR029061">
    <property type="entry name" value="THDP-binding"/>
</dbReference>
<accession>A0A3P4AXA2</accession>
<dbReference type="GO" id="GO:0019752">
    <property type="term" value="P:carboxylic acid metabolic process"/>
    <property type="evidence" value="ECO:0007669"/>
    <property type="project" value="UniProtKB-ARBA"/>
</dbReference>
<dbReference type="InterPro" id="IPR029035">
    <property type="entry name" value="DHS-like_NAD/FAD-binding_dom"/>
</dbReference>
<gene>
    <name evidence="7" type="primary">mdlC_3</name>
    <name evidence="7" type="ORF">PIGHUM_00741</name>
</gene>
<dbReference type="InterPro" id="IPR011766">
    <property type="entry name" value="TPP_enzyme_TPP-bd"/>
</dbReference>
<dbReference type="OrthoDB" id="2254214at2"/>
<dbReference type="GO" id="GO:0050660">
    <property type="term" value="F:flavin adenine dinucleotide binding"/>
    <property type="evidence" value="ECO:0007669"/>
    <property type="project" value="TreeGrafter"/>
</dbReference>
<dbReference type="RefSeq" id="WP_124077918.1">
    <property type="nucleotide sequence ID" value="NZ_UWPJ01000008.1"/>
</dbReference>
<dbReference type="Pfam" id="PF02776">
    <property type="entry name" value="TPP_enzyme_N"/>
    <property type="match status" value="1"/>
</dbReference>
<dbReference type="GO" id="GO:0000287">
    <property type="term" value="F:magnesium ion binding"/>
    <property type="evidence" value="ECO:0007669"/>
    <property type="project" value="InterPro"/>
</dbReference>
<dbReference type="Pfam" id="PF02775">
    <property type="entry name" value="TPP_enzyme_C"/>
    <property type="match status" value="1"/>
</dbReference>
<dbReference type="InterPro" id="IPR012000">
    <property type="entry name" value="Thiamin_PyroP_enz_cen_dom"/>
</dbReference>
<evidence type="ECO:0000259" key="4">
    <source>
        <dbReference type="Pfam" id="PF00205"/>
    </source>
</evidence>
<dbReference type="GO" id="GO:0050695">
    <property type="term" value="F:benzoylformate decarboxylase activity"/>
    <property type="evidence" value="ECO:0007669"/>
    <property type="project" value="UniProtKB-EC"/>
</dbReference>